<sequence length="595" mass="67003">MQRHLSKGINISNALRSYYVFPSAGFSPFPNTKGYAEYDEIPNQPESESLKTLTWLIDYASFGTVYAAIPTSLKDLPPSRIDVAIPDQMDWPASLWSTLDARDSVHLAGPRISSLGISSYLCEGLQHWADSLDNFADVYADLPFGSSLCLSNLTEDAKDLKFTIHRNKALEKPGVFLSSEELRSLWGFSKSNMPPTIPYTRLRRLNQVAGDVITVSIADHDGLATDGVESTMVFKSSTNKPSKIYHEIKMLLSVSPLKTVISRPKYLITIPDSQAVCGFLLTHYPGGDLSDILTERRLAGTLNMPQQLSWACALTSSLIHIKNSPMKFYSDLRMDQLVLSPNPDGSEVAILLDFEQSQNIYNWAPPEIYYLEWIAKLGNESYARCAELYEDAKDKYGKILNRYLISRDHPLPLTAMPQCYDNPDTGWYWPWLTSSAAERESGMVYMLGKALWCIFEGTGDADIVLGRSSINDGQPRFPEFLRTPPAMQELIERCTAGAREWLDGPIKIYRREGKVFPLGKTGLRGEPEATFEETKEAVKLFWKEEMTKAEEFVEARMRCDRGNASDQDLKLLHYLRRPTLSEVLATLKQTDPPLL</sequence>
<dbReference type="SUPFAM" id="SSF56112">
    <property type="entry name" value="Protein kinase-like (PK-like)"/>
    <property type="match status" value="1"/>
</dbReference>
<organism evidence="1 2">
    <name type="scientific">Thelonectria olida</name>
    <dbReference type="NCBI Taxonomy" id="1576542"/>
    <lineage>
        <taxon>Eukaryota</taxon>
        <taxon>Fungi</taxon>
        <taxon>Dikarya</taxon>
        <taxon>Ascomycota</taxon>
        <taxon>Pezizomycotina</taxon>
        <taxon>Sordariomycetes</taxon>
        <taxon>Hypocreomycetidae</taxon>
        <taxon>Hypocreales</taxon>
        <taxon>Nectriaceae</taxon>
        <taxon>Thelonectria</taxon>
    </lineage>
</organism>
<dbReference type="EMBL" id="JAGPYM010000028">
    <property type="protein sequence ID" value="KAH6879834.1"/>
    <property type="molecule type" value="Genomic_DNA"/>
</dbReference>
<dbReference type="OrthoDB" id="4062651at2759"/>
<name>A0A9P8VYA2_9HYPO</name>
<comment type="caution">
    <text evidence="1">The sequence shown here is derived from an EMBL/GenBank/DDBJ whole genome shotgun (WGS) entry which is preliminary data.</text>
</comment>
<proteinExistence type="predicted"/>
<reference evidence="1 2" key="1">
    <citation type="journal article" date="2021" name="Nat. Commun.">
        <title>Genetic determinants of endophytism in the Arabidopsis root mycobiome.</title>
        <authorList>
            <person name="Mesny F."/>
            <person name="Miyauchi S."/>
            <person name="Thiergart T."/>
            <person name="Pickel B."/>
            <person name="Atanasova L."/>
            <person name="Karlsson M."/>
            <person name="Huettel B."/>
            <person name="Barry K.W."/>
            <person name="Haridas S."/>
            <person name="Chen C."/>
            <person name="Bauer D."/>
            <person name="Andreopoulos W."/>
            <person name="Pangilinan J."/>
            <person name="LaButti K."/>
            <person name="Riley R."/>
            <person name="Lipzen A."/>
            <person name="Clum A."/>
            <person name="Drula E."/>
            <person name="Henrissat B."/>
            <person name="Kohler A."/>
            <person name="Grigoriev I.V."/>
            <person name="Martin F.M."/>
            <person name="Hacquard S."/>
        </authorList>
    </citation>
    <scope>NUCLEOTIDE SEQUENCE [LARGE SCALE GENOMIC DNA]</scope>
    <source>
        <strain evidence="1 2">MPI-CAGE-CH-0241</strain>
    </source>
</reference>
<dbReference type="Proteomes" id="UP000777438">
    <property type="component" value="Unassembled WGS sequence"/>
</dbReference>
<keyword evidence="2" id="KW-1185">Reference proteome</keyword>
<evidence type="ECO:0008006" key="3">
    <source>
        <dbReference type="Google" id="ProtNLM"/>
    </source>
</evidence>
<protein>
    <recommendedName>
        <fullName evidence="3">Protein kinase domain-containing protein</fullName>
    </recommendedName>
</protein>
<dbReference type="AlphaFoldDB" id="A0A9P8VYA2"/>
<accession>A0A9P8VYA2</accession>
<evidence type="ECO:0000313" key="1">
    <source>
        <dbReference type="EMBL" id="KAH6879834.1"/>
    </source>
</evidence>
<dbReference type="InterPro" id="IPR011009">
    <property type="entry name" value="Kinase-like_dom_sf"/>
</dbReference>
<evidence type="ECO:0000313" key="2">
    <source>
        <dbReference type="Proteomes" id="UP000777438"/>
    </source>
</evidence>
<gene>
    <name evidence="1" type="ORF">B0T10DRAFT_447231</name>
</gene>